<sequence length="290" mass="33524">MDKYYISNREELAISADKICDWVQKPIELKMRESILEKAPVHDVFCQEFSIAEFKPSLYSLWKTINMESISCTLSLTITECSTNKLLLSVNKGEKDEKQFPIYKGTFNFTFSNISSISIINDTETAYKGRFSIQIHYEIPTTEIDFSCQPICYLDESQVKCKEISDKTKFKNKVILIHEKWVTLRKINILIEGVFLVEFKKKNGGVFLCEIPFKDIISVYMCVTEKSKIECKLTISDSTCYLAKENIKNCYTLLINNFLCLNIMAIESVVLCIEGFEDINPRDEEIKSIE</sequence>
<dbReference type="InterPro" id="IPR025055">
    <property type="entry name" value="Ena_core"/>
</dbReference>
<proteinExistence type="predicted"/>
<evidence type="ECO:0000313" key="3">
    <source>
        <dbReference type="Proteomes" id="UP001165240"/>
    </source>
</evidence>
<organism evidence="2 3">
    <name type="scientific">Priestia megaterium</name>
    <name type="common">Bacillus megaterium</name>
    <dbReference type="NCBI Taxonomy" id="1404"/>
    <lineage>
        <taxon>Bacteria</taxon>
        <taxon>Bacillati</taxon>
        <taxon>Bacillota</taxon>
        <taxon>Bacilli</taxon>
        <taxon>Bacillales</taxon>
        <taxon>Bacillaceae</taxon>
        <taxon>Priestia</taxon>
    </lineage>
</organism>
<dbReference type="RefSeq" id="WP_205663447.1">
    <property type="nucleotide sequence ID" value="NZ_BSYK01000007.1"/>
</dbReference>
<accession>A0AAX6BTB3</accession>
<evidence type="ECO:0000259" key="1">
    <source>
        <dbReference type="Pfam" id="PF13157"/>
    </source>
</evidence>
<evidence type="ECO:0000313" key="2">
    <source>
        <dbReference type="EMBL" id="GMG77021.1"/>
    </source>
</evidence>
<gene>
    <name evidence="2" type="ORF">ShirakiTB12_54900</name>
</gene>
<reference evidence="2" key="1">
    <citation type="journal article" date="2024" name="Appl Microbiol">
        <title>Effect of kuratsuki Bacillus and Priestia on Taste of Sake.</title>
        <authorList>
            <person name="Kobayashi K."/>
            <person name="Nishida H."/>
        </authorList>
    </citation>
    <scope>NUCLEOTIDE SEQUENCE</scope>
    <source>
        <strain evidence="2">B-12</strain>
    </source>
</reference>
<name>A0AAX6BTB3_PRIMG</name>
<comment type="caution">
    <text evidence="2">The sequence shown here is derived from an EMBL/GenBank/DDBJ whole genome shotgun (WGS) entry which is preliminary data.</text>
</comment>
<dbReference type="Proteomes" id="UP001165240">
    <property type="component" value="Unassembled WGS sequence"/>
</dbReference>
<dbReference type="AlphaFoldDB" id="A0AAX6BTB3"/>
<dbReference type="Pfam" id="PF13157">
    <property type="entry name" value="Enas"/>
    <property type="match status" value="1"/>
</dbReference>
<protein>
    <recommendedName>
        <fullName evidence="1">Endospore appendages core domain-containing protein</fullName>
    </recommendedName>
</protein>
<dbReference type="EMBL" id="BSYK01000007">
    <property type="protein sequence ID" value="GMG77021.1"/>
    <property type="molecule type" value="Genomic_DNA"/>
</dbReference>
<feature type="domain" description="Endospore appendages core" evidence="1">
    <location>
        <begin position="36"/>
        <end position="139"/>
    </location>
</feature>